<keyword evidence="3" id="KW-1185">Reference proteome</keyword>
<gene>
    <name evidence="2" type="ORF">AGRI_11302</name>
</gene>
<organism evidence="2 3">
    <name type="scientific">Alishewanella agri BL06</name>
    <dbReference type="NCBI Taxonomy" id="1195246"/>
    <lineage>
        <taxon>Bacteria</taxon>
        <taxon>Pseudomonadati</taxon>
        <taxon>Pseudomonadota</taxon>
        <taxon>Gammaproteobacteria</taxon>
        <taxon>Alteromonadales</taxon>
        <taxon>Alteromonadaceae</taxon>
        <taxon>Alishewanella</taxon>
    </lineage>
</organism>
<reference evidence="2 3" key="1">
    <citation type="journal article" date="2012" name="J. Bacteriol.">
        <title>Genome Sequence of Pectin-Degrading Alishewanella agri, Isolated from Landfill Soil.</title>
        <authorList>
            <person name="Kim J."/>
            <person name="Jung J."/>
            <person name="Sung J.S."/>
            <person name="Chun J."/>
            <person name="Park W."/>
        </authorList>
    </citation>
    <scope>NUCLEOTIDE SEQUENCE [LARGE SCALE GENOMIC DNA]</scope>
    <source>
        <strain evidence="2 3">BL06</strain>
    </source>
</reference>
<proteinExistence type="predicted"/>
<feature type="region of interest" description="Disordered" evidence="1">
    <location>
        <begin position="84"/>
        <end position="120"/>
    </location>
</feature>
<protein>
    <submittedName>
        <fullName evidence="2">Uncharacterized protein</fullName>
    </submittedName>
</protein>
<evidence type="ECO:0000313" key="3">
    <source>
        <dbReference type="Proteomes" id="UP000035062"/>
    </source>
</evidence>
<dbReference type="EMBL" id="AKKU01000020">
    <property type="protein sequence ID" value="EIW88385.1"/>
    <property type="molecule type" value="Genomic_DNA"/>
</dbReference>
<dbReference type="AlphaFoldDB" id="I9DQT3"/>
<comment type="caution">
    <text evidence="2">The sequence shown here is derived from an EMBL/GenBank/DDBJ whole genome shotgun (WGS) entry which is preliminary data.</text>
</comment>
<dbReference type="RefSeq" id="WP_008985086.1">
    <property type="nucleotide sequence ID" value="NZ_AKKU01000020.1"/>
</dbReference>
<evidence type="ECO:0000313" key="2">
    <source>
        <dbReference type="EMBL" id="EIW88385.1"/>
    </source>
</evidence>
<sequence>MQGTWHHDYFRPVCWALLLHLAVLLVLLRPVKMAEPPEAAVISSYLYTPPKITEPVAAPLPALPAPTVSSSAAEIATVPGSEAVAPVRSTSAKPDVSDNPQPQVDQAKPEQAQLAGTDDTAVSERLALSRPGLAERSLASLANQYQQPAPDYVGWRRQQQQIPTSRSERWQQPDATPEQSVLFTYHDGKQLVRVNGRCLIADPALSGFEQLIKLKGVPCRESDDAILFRQTMAKWLSR</sequence>
<dbReference type="PATRIC" id="fig|1195246.3.peg.2242"/>
<evidence type="ECO:0000256" key="1">
    <source>
        <dbReference type="SAM" id="MobiDB-lite"/>
    </source>
</evidence>
<name>I9DQT3_9ALTE</name>
<accession>I9DQT3</accession>
<dbReference type="Proteomes" id="UP000035062">
    <property type="component" value="Unassembled WGS sequence"/>
</dbReference>
<feature type="compositionally biased region" description="Polar residues" evidence="1">
    <location>
        <begin position="88"/>
        <end position="104"/>
    </location>
</feature>
<dbReference type="eggNOG" id="ENOG502ZEZS">
    <property type="taxonomic scope" value="Bacteria"/>
</dbReference>